<gene>
    <name evidence="2" type="ORF">APZ42_011322</name>
</gene>
<name>A0A162SKC8_9CRUS</name>
<evidence type="ECO:0000256" key="1">
    <source>
        <dbReference type="SAM" id="Phobius"/>
    </source>
</evidence>
<dbReference type="EMBL" id="LRGB01000024">
    <property type="protein sequence ID" value="KZS21386.1"/>
    <property type="molecule type" value="Genomic_DNA"/>
</dbReference>
<sequence length="54" mass="6162">MQPCRFPCFLDLFIFFPSFFFSLIIISIDLSSDEFNAFRKSETTQGGINNSTGN</sequence>
<keyword evidence="1" id="KW-0472">Membrane</keyword>
<organism evidence="2 3">
    <name type="scientific">Daphnia magna</name>
    <dbReference type="NCBI Taxonomy" id="35525"/>
    <lineage>
        <taxon>Eukaryota</taxon>
        <taxon>Metazoa</taxon>
        <taxon>Ecdysozoa</taxon>
        <taxon>Arthropoda</taxon>
        <taxon>Crustacea</taxon>
        <taxon>Branchiopoda</taxon>
        <taxon>Diplostraca</taxon>
        <taxon>Cladocera</taxon>
        <taxon>Anomopoda</taxon>
        <taxon>Daphniidae</taxon>
        <taxon>Daphnia</taxon>
    </lineage>
</organism>
<accession>A0A162SKC8</accession>
<keyword evidence="1" id="KW-0812">Transmembrane</keyword>
<keyword evidence="3" id="KW-1185">Reference proteome</keyword>
<proteinExistence type="predicted"/>
<reference evidence="2 3" key="1">
    <citation type="submission" date="2016-03" db="EMBL/GenBank/DDBJ databases">
        <title>EvidentialGene: Evidence-directed Construction of Genes on Genomes.</title>
        <authorList>
            <person name="Gilbert D.G."/>
            <person name="Choi J.-H."/>
            <person name="Mockaitis K."/>
            <person name="Colbourne J."/>
            <person name="Pfrender M."/>
        </authorList>
    </citation>
    <scope>NUCLEOTIDE SEQUENCE [LARGE SCALE GENOMIC DNA]</scope>
    <source>
        <strain evidence="2 3">Xinb3</strain>
        <tissue evidence="2">Complete organism</tissue>
    </source>
</reference>
<keyword evidence="1" id="KW-1133">Transmembrane helix</keyword>
<protein>
    <submittedName>
        <fullName evidence="2">Uncharacterized protein</fullName>
    </submittedName>
</protein>
<comment type="caution">
    <text evidence="2">The sequence shown here is derived from an EMBL/GenBank/DDBJ whole genome shotgun (WGS) entry which is preliminary data.</text>
</comment>
<evidence type="ECO:0000313" key="3">
    <source>
        <dbReference type="Proteomes" id="UP000076858"/>
    </source>
</evidence>
<evidence type="ECO:0000313" key="2">
    <source>
        <dbReference type="EMBL" id="KZS21386.1"/>
    </source>
</evidence>
<feature type="transmembrane region" description="Helical" evidence="1">
    <location>
        <begin position="12"/>
        <end position="30"/>
    </location>
</feature>
<dbReference type="Proteomes" id="UP000076858">
    <property type="component" value="Unassembled WGS sequence"/>
</dbReference>
<dbReference type="AlphaFoldDB" id="A0A162SKC8"/>